<keyword evidence="4" id="KW-1185">Reference proteome</keyword>
<dbReference type="OrthoDB" id="243127at2759"/>
<evidence type="ECO:0000256" key="1">
    <source>
        <dbReference type="SAM" id="MobiDB-lite"/>
    </source>
</evidence>
<reference evidence="4" key="1">
    <citation type="submission" date="2013-05" db="EMBL/GenBank/DDBJ databases">
        <title>The Genome sequence of Mucor circinelloides f. circinelloides 1006PhL.</title>
        <authorList>
            <consortium name="The Broad Institute Genomics Platform"/>
            <person name="Cuomo C."/>
            <person name="Earl A."/>
            <person name="Findley K."/>
            <person name="Lee S.C."/>
            <person name="Walker B."/>
            <person name="Young S."/>
            <person name="Zeng Q."/>
            <person name="Gargeya S."/>
            <person name="Fitzgerald M."/>
            <person name="Haas B."/>
            <person name="Abouelleil A."/>
            <person name="Allen A.W."/>
            <person name="Alvarado L."/>
            <person name="Arachchi H.M."/>
            <person name="Berlin A.M."/>
            <person name="Chapman S.B."/>
            <person name="Gainer-Dewar J."/>
            <person name="Goldberg J."/>
            <person name="Griggs A."/>
            <person name="Gujja S."/>
            <person name="Hansen M."/>
            <person name="Howarth C."/>
            <person name="Imamovic A."/>
            <person name="Ireland A."/>
            <person name="Larimer J."/>
            <person name="McCowan C."/>
            <person name="Murphy C."/>
            <person name="Pearson M."/>
            <person name="Poon T.W."/>
            <person name="Priest M."/>
            <person name="Roberts A."/>
            <person name="Saif S."/>
            <person name="Shea T."/>
            <person name="Sisk P."/>
            <person name="Sykes S."/>
            <person name="Wortman J."/>
            <person name="Nusbaum C."/>
            <person name="Birren B."/>
        </authorList>
    </citation>
    <scope>NUCLEOTIDE SEQUENCE [LARGE SCALE GENOMIC DNA]</scope>
    <source>
        <strain evidence="4">1006PhL</strain>
    </source>
</reference>
<evidence type="ECO:0000313" key="3">
    <source>
        <dbReference type="EMBL" id="EPB89105.1"/>
    </source>
</evidence>
<feature type="region of interest" description="Disordered" evidence="1">
    <location>
        <begin position="119"/>
        <end position="144"/>
    </location>
</feature>
<dbReference type="AlphaFoldDB" id="S2K9Y0"/>
<dbReference type="PANTHER" id="PTHR43830">
    <property type="entry name" value="PROTEIN PSP1"/>
    <property type="match status" value="1"/>
</dbReference>
<dbReference type="Pfam" id="PF04468">
    <property type="entry name" value="PSP1"/>
    <property type="match status" value="1"/>
</dbReference>
<feature type="domain" description="PSP1 C-terminal" evidence="2">
    <location>
        <begin position="415"/>
        <end position="500"/>
    </location>
</feature>
<dbReference type="InParanoid" id="S2K9Y0"/>
<sequence length="511" mass="59381">MSKSISGPLFNEDFMNEQHPQDITDLSGWNPSRRSSTTLPHPSEVQQQTRFTDYAFPPIRRNSAIHTLFEDIASVPMLPEVSEEPFYREQRSMSYSFTQDDAKMFNHHHLFLDTIMQEDDEEEDHQQQQQQQQEDSKRTRSKSSAAIMDIWHPSLKEDDAKKWTIANNISGRRSSLIPPSLLDQEDEQVSGIRDRMRRFSLAPPSTTFMENTNYQQQQQLQQQQQQQHTLASSSFFMNQRRHSLAGPAHSTIYSNNNQHPLSSFHHPSASISSGSQQPQPQQDIVSDLAVRERLSPSSTSNMAIPQPSNSEMIKIDDMGKGTRLDSDALNDTLFYVVEFKGGRSDVFYSKETNRIKEQDLVIVEADRGRDLGKITMENITRQQLETFYSQLKNNNNQNPSTEEKKKYLPNEIYVKCIFRQARSDEITLLMAKGQDEAKALMVCQSKIKQKKLNMQVVDAEYQWDRRKLTFYFVAEKRVDFRELVRELFKLYKTRIWMCAVNSIIQLNKNNL</sequence>
<dbReference type="eggNOG" id="KOG4679">
    <property type="taxonomic scope" value="Eukaryota"/>
</dbReference>
<gene>
    <name evidence="3" type="ORF">HMPREF1544_04097</name>
</gene>
<dbReference type="VEuPathDB" id="FungiDB:HMPREF1544_04097"/>
<dbReference type="InterPro" id="IPR007557">
    <property type="entry name" value="PSP1_C"/>
</dbReference>
<feature type="region of interest" description="Disordered" evidence="1">
    <location>
        <begin position="247"/>
        <end position="314"/>
    </location>
</feature>
<dbReference type="EMBL" id="KE123940">
    <property type="protein sequence ID" value="EPB89105.1"/>
    <property type="molecule type" value="Genomic_DNA"/>
</dbReference>
<feature type="compositionally biased region" description="Polar residues" evidence="1">
    <location>
        <begin position="251"/>
        <end position="261"/>
    </location>
</feature>
<dbReference type="OMA" id="WMCTINS"/>
<accession>S2K9Y0</accession>
<dbReference type="Proteomes" id="UP000014254">
    <property type="component" value="Unassembled WGS sequence"/>
</dbReference>
<evidence type="ECO:0000313" key="4">
    <source>
        <dbReference type="Proteomes" id="UP000014254"/>
    </source>
</evidence>
<evidence type="ECO:0000259" key="2">
    <source>
        <dbReference type="PROSITE" id="PS51411"/>
    </source>
</evidence>
<name>S2K9Y0_MUCC1</name>
<organism evidence="3 4">
    <name type="scientific">Mucor circinelloides f. circinelloides (strain 1006PhL)</name>
    <name type="common">Mucormycosis agent</name>
    <name type="synonym">Calyptromyces circinelloides</name>
    <dbReference type="NCBI Taxonomy" id="1220926"/>
    <lineage>
        <taxon>Eukaryota</taxon>
        <taxon>Fungi</taxon>
        <taxon>Fungi incertae sedis</taxon>
        <taxon>Mucoromycota</taxon>
        <taxon>Mucoromycotina</taxon>
        <taxon>Mucoromycetes</taxon>
        <taxon>Mucorales</taxon>
        <taxon>Mucorineae</taxon>
        <taxon>Mucoraceae</taxon>
        <taxon>Mucor</taxon>
    </lineage>
</organism>
<dbReference type="PROSITE" id="PS51411">
    <property type="entry name" value="PSP1_C"/>
    <property type="match status" value="1"/>
</dbReference>
<feature type="compositionally biased region" description="Low complexity" evidence="1">
    <location>
        <begin position="262"/>
        <end position="282"/>
    </location>
</feature>
<dbReference type="GO" id="GO:0005737">
    <property type="term" value="C:cytoplasm"/>
    <property type="evidence" value="ECO:0007669"/>
    <property type="project" value="TreeGrafter"/>
</dbReference>
<proteinExistence type="predicted"/>
<dbReference type="PANTHER" id="PTHR43830:SF3">
    <property type="entry name" value="PROTEIN PSP1"/>
    <property type="match status" value="1"/>
</dbReference>
<dbReference type="NCBIfam" id="NF041131">
    <property type="entry name" value="RicT_YaaT_fam"/>
    <property type="match status" value="1"/>
</dbReference>
<dbReference type="InterPro" id="IPR047767">
    <property type="entry name" value="PSP1-like"/>
</dbReference>
<protein>
    <recommendedName>
        <fullName evidence="2">PSP1 C-terminal domain-containing protein</fullName>
    </recommendedName>
</protein>
<feature type="compositionally biased region" description="Polar residues" evidence="1">
    <location>
        <begin position="295"/>
        <end position="311"/>
    </location>
</feature>